<dbReference type="PANTHER" id="PTHR12677:SF55">
    <property type="entry name" value="UNDECAPRENYL PHOSPHATE TRANSPORTER SAOUHSC_00901-RELATED"/>
    <property type="match status" value="1"/>
</dbReference>
<feature type="transmembrane region" description="Helical" evidence="6">
    <location>
        <begin position="101"/>
        <end position="125"/>
    </location>
</feature>
<protein>
    <recommendedName>
        <fullName evidence="6">TVP38/TMEM64 family membrane protein</fullName>
    </recommendedName>
</protein>
<sequence length="189" mass="20816">MFNINDVVEILRNNSSIAIPISLIISIGISLVGILPSVFITGANIVFFGPINGFFISLLGETIGAYITFIIYRLGFKRKIEKFTDRNRLISRIVKSDGREAGLLIFQGRIIPFIPSGIITLAASISNVDSTIFTVATLIGKVPSIALEALVSYDIININDNWIRLVITVIGLIFVKFTITKKKDDQVNK</sequence>
<feature type="transmembrane region" description="Helical" evidence="6">
    <location>
        <begin position="21"/>
        <end position="48"/>
    </location>
</feature>
<dbReference type="Proteomes" id="UP000631418">
    <property type="component" value="Unassembled WGS sequence"/>
</dbReference>
<dbReference type="EMBL" id="JADOEF010000001">
    <property type="protein sequence ID" value="MBF7810250.1"/>
    <property type="molecule type" value="Genomic_DNA"/>
</dbReference>
<evidence type="ECO:0000313" key="8">
    <source>
        <dbReference type="EMBL" id="MBF7810250.1"/>
    </source>
</evidence>
<name>A0AAE2UZ09_CLOBE</name>
<dbReference type="AlphaFoldDB" id="A0AAE2UZ09"/>
<evidence type="ECO:0000256" key="3">
    <source>
        <dbReference type="ARBA" id="ARBA00022692"/>
    </source>
</evidence>
<reference evidence="8" key="1">
    <citation type="submission" date="2020-11" db="EMBL/GenBank/DDBJ databases">
        <authorList>
            <person name="Thieme N."/>
            <person name="Liebl W."/>
            <person name="Zverlov V."/>
        </authorList>
    </citation>
    <scope>NUCLEOTIDE SEQUENCE</scope>
    <source>
        <strain evidence="8">NT08</strain>
    </source>
</reference>
<evidence type="ECO:0000256" key="5">
    <source>
        <dbReference type="ARBA" id="ARBA00023136"/>
    </source>
</evidence>
<feature type="domain" description="VTT" evidence="7">
    <location>
        <begin position="35"/>
        <end position="152"/>
    </location>
</feature>
<evidence type="ECO:0000259" key="7">
    <source>
        <dbReference type="Pfam" id="PF09335"/>
    </source>
</evidence>
<keyword evidence="2 6" id="KW-1003">Cell membrane</keyword>
<comment type="caution">
    <text evidence="8">The sequence shown here is derived from an EMBL/GenBank/DDBJ whole genome shotgun (WGS) entry which is preliminary data.</text>
</comment>
<evidence type="ECO:0000256" key="2">
    <source>
        <dbReference type="ARBA" id="ARBA00022475"/>
    </source>
</evidence>
<feature type="transmembrane region" description="Helical" evidence="6">
    <location>
        <begin position="162"/>
        <end position="179"/>
    </location>
</feature>
<dbReference type="InterPro" id="IPR015414">
    <property type="entry name" value="TMEM64"/>
</dbReference>
<keyword evidence="4 6" id="KW-1133">Transmembrane helix</keyword>
<dbReference type="Pfam" id="PF09335">
    <property type="entry name" value="VTT_dom"/>
    <property type="match status" value="1"/>
</dbReference>
<accession>A0AAE2UZ09</accession>
<feature type="transmembrane region" description="Helical" evidence="6">
    <location>
        <begin position="54"/>
        <end position="76"/>
    </location>
</feature>
<dbReference type="PANTHER" id="PTHR12677">
    <property type="entry name" value="GOLGI APPARATUS MEMBRANE PROTEIN TVP38-RELATED"/>
    <property type="match status" value="1"/>
</dbReference>
<keyword evidence="3 6" id="KW-0812">Transmembrane</keyword>
<comment type="similarity">
    <text evidence="6">Belongs to the TVP38/TMEM64 family.</text>
</comment>
<proteinExistence type="inferred from homology"/>
<evidence type="ECO:0000256" key="6">
    <source>
        <dbReference type="RuleBase" id="RU366058"/>
    </source>
</evidence>
<dbReference type="OMA" id="FWLYRKG"/>
<dbReference type="InterPro" id="IPR032816">
    <property type="entry name" value="VTT_dom"/>
</dbReference>
<evidence type="ECO:0000313" key="9">
    <source>
        <dbReference type="Proteomes" id="UP000631418"/>
    </source>
</evidence>
<organism evidence="8 9">
    <name type="scientific">Clostridium beijerinckii</name>
    <name type="common">Clostridium MP</name>
    <dbReference type="NCBI Taxonomy" id="1520"/>
    <lineage>
        <taxon>Bacteria</taxon>
        <taxon>Bacillati</taxon>
        <taxon>Bacillota</taxon>
        <taxon>Clostridia</taxon>
        <taxon>Eubacteriales</taxon>
        <taxon>Clostridiaceae</taxon>
        <taxon>Clostridium</taxon>
    </lineage>
</organism>
<dbReference type="GO" id="GO:0005886">
    <property type="term" value="C:plasma membrane"/>
    <property type="evidence" value="ECO:0007669"/>
    <property type="project" value="UniProtKB-SubCell"/>
</dbReference>
<keyword evidence="5 6" id="KW-0472">Membrane</keyword>
<comment type="caution">
    <text evidence="6">Lacks conserved residue(s) required for the propagation of feature annotation.</text>
</comment>
<evidence type="ECO:0000256" key="4">
    <source>
        <dbReference type="ARBA" id="ARBA00022989"/>
    </source>
</evidence>
<dbReference type="RefSeq" id="WP_012059171.1">
    <property type="nucleotide sequence ID" value="NZ_CP073279.1"/>
</dbReference>
<comment type="subcellular location">
    <subcellularLocation>
        <location evidence="1 6">Cell membrane</location>
        <topology evidence="1 6">Multi-pass membrane protein</topology>
    </subcellularLocation>
</comment>
<gene>
    <name evidence="8" type="ORF">IS491_16555</name>
</gene>
<evidence type="ECO:0000256" key="1">
    <source>
        <dbReference type="ARBA" id="ARBA00004651"/>
    </source>
</evidence>